<dbReference type="Proteomes" id="UP000292855">
    <property type="component" value="Unassembled WGS sequence"/>
</dbReference>
<keyword evidence="2" id="KW-1185">Reference proteome</keyword>
<evidence type="ECO:0000313" key="1">
    <source>
        <dbReference type="EMBL" id="RZF58323.1"/>
    </source>
</evidence>
<dbReference type="RefSeq" id="WP_130142873.1">
    <property type="nucleotide sequence ID" value="NZ_SGIT01000004.1"/>
</dbReference>
<organism evidence="1 2">
    <name type="scientific">Sphingobacterium corticibacterium</name>
    <dbReference type="NCBI Taxonomy" id="2484746"/>
    <lineage>
        <taxon>Bacteria</taxon>
        <taxon>Pseudomonadati</taxon>
        <taxon>Bacteroidota</taxon>
        <taxon>Sphingobacteriia</taxon>
        <taxon>Sphingobacteriales</taxon>
        <taxon>Sphingobacteriaceae</taxon>
        <taxon>Sphingobacterium</taxon>
    </lineage>
</organism>
<name>A0A4Q6XFT4_9SPHI</name>
<evidence type="ECO:0000313" key="2">
    <source>
        <dbReference type="Proteomes" id="UP000292855"/>
    </source>
</evidence>
<proteinExistence type="predicted"/>
<protein>
    <submittedName>
        <fullName evidence="1">5-oxoprolinase</fullName>
    </submittedName>
</protein>
<comment type="caution">
    <text evidence="1">The sequence shown here is derived from an EMBL/GenBank/DDBJ whole genome shotgun (WGS) entry which is preliminary data.</text>
</comment>
<sequence length="87" mass="9674">MKTHNLQGHLLQQFLQYSISELIELNNDLVKGTGWGRDRSAFRTAVISALRRKGVDLSPIISRDDGFTTIHMVPIKLSGDNNIIIAG</sequence>
<accession>A0A4Q6XFT4</accession>
<dbReference type="EMBL" id="SGIT01000004">
    <property type="protein sequence ID" value="RZF58323.1"/>
    <property type="molecule type" value="Genomic_DNA"/>
</dbReference>
<dbReference type="OrthoDB" id="711419at2"/>
<gene>
    <name evidence="1" type="ORF">EWE74_17035</name>
</gene>
<dbReference type="AlphaFoldDB" id="A0A4Q6XFT4"/>
<reference evidence="1 2" key="1">
    <citation type="submission" date="2019-02" db="EMBL/GenBank/DDBJ databases">
        <authorList>
            <person name="Li Y."/>
        </authorList>
    </citation>
    <scope>NUCLEOTIDE SEQUENCE [LARGE SCALE GENOMIC DNA]</scope>
    <source>
        <strain evidence="1 2">30C10-4-7</strain>
    </source>
</reference>